<evidence type="ECO:0000256" key="5">
    <source>
        <dbReference type="ARBA" id="ARBA00022989"/>
    </source>
</evidence>
<feature type="domain" description="ABC transmembrane type-1" evidence="8">
    <location>
        <begin position="81"/>
        <end position="272"/>
    </location>
</feature>
<evidence type="ECO:0000313" key="10">
    <source>
        <dbReference type="Proteomes" id="UP000786560"/>
    </source>
</evidence>
<comment type="subcellular location">
    <subcellularLocation>
        <location evidence="1 7">Cell membrane</location>
        <topology evidence="1 7">Multi-pass membrane protein</topology>
    </subcellularLocation>
</comment>
<keyword evidence="5 7" id="KW-1133">Transmembrane helix</keyword>
<dbReference type="InterPro" id="IPR000515">
    <property type="entry name" value="MetI-like"/>
</dbReference>
<dbReference type="AlphaFoldDB" id="A0A921IVZ0"/>
<keyword evidence="4 7" id="KW-0812">Transmembrane</keyword>
<dbReference type="Gene3D" id="1.10.3720.10">
    <property type="entry name" value="MetI-like"/>
    <property type="match status" value="1"/>
</dbReference>
<comment type="caution">
    <text evidence="9">The sequence shown here is derived from an EMBL/GenBank/DDBJ whole genome shotgun (WGS) entry which is preliminary data.</text>
</comment>
<name>A0A921IVZ0_9BIFI</name>
<evidence type="ECO:0000256" key="1">
    <source>
        <dbReference type="ARBA" id="ARBA00004651"/>
    </source>
</evidence>
<dbReference type="GO" id="GO:0005886">
    <property type="term" value="C:plasma membrane"/>
    <property type="evidence" value="ECO:0007669"/>
    <property type="project" value="UniProtKB-SubCell"/>
</dbReference>
<evidence type="ECO:0000256" key="2">
    <source>
        <dbReference type="ARBA" id="ARBA00022448"/>
    </source>
</evidence>
<proteinExistence type="inferred from homology"/>
<sequence>MSAKANRETQGIQQSGSRLRWLAYLFLGLMCIVQLLPFWLSLCASSKPADDLSSTLIMRFKDFQWSNFADAISEGGILRSVLNSAIVTLCSTVLVCLLGAAAAYPLARRQTKGNKLVSGGVLSLMMIPPLSTLVPLYTMMVDLRGLNTYWGIVLVTVAGNLPLSIFLYTAFIKAIPQSIDEAGMIDGANRFTIFFRLILPLLKPVTATVVIMTSVGVWNEYAMSNYLITDPNKQLIAPRVASFFAMQSSNLGVGAAAALIAAVPIVVVYLFLQRYFIAGMVAGVEK</sequence>
<dbReference type="Proteomes" id="UP000786560">
    <property type="component" value="Unassembled WGS sequence"/>
</dbReference>
<dbReference type="PANTHER" id="PTHR43744:SF3">
    <property type="entry name" value="LACTOSE TRANSPORT SYSTEM PERMEASE PROTEIN LACG"/>
    <property type="match status" value="1"/>
</dbReference>
<evidence type="ECO:0000256" key="4">
    <source>
        <dbReference type="ARBA" id="ARBA00022692"/>
    </source>
</evidence>
<dbReference type="EMBL" id="DYUX01000002">
    <property type="protein sequence ID" value="HJG40919.1"/>
    <property type="molecule type" value="Genomic_DNA"/>
</dbReference>
<evidence type="ECO:0000256" key="6">
    <source>
        <dbReference type="ARBA" id="ARBA00023136"/>
    </source>
</evidence>
<evidence type="ECO:0000259" key="8">
    <source>
        <dbReference type="PROSITE" id="PS50928"/>
    </source>
</evidence>
<dbReference type="RefSeq" id="WP_278710686.1">
    <property type="nucleotide sequence ID" value="NZ_DYUX01000002.1"/>
</dbReference>
<organism evidence="9 10">
    <name type="scientific">Bifidobacterium pullorum subsp. gallinarum</name>
    <dbReference type="NCBI Taxonomy" id="78344"/>
    <lineage>
        <taxon>Bacteria</taxon>
        <taxon>Bacillati</taxon>
        <taxon>Actinomycetota</taxon>
        <taxon>Actinomycetes</taxon>
        <taxon>Bifidobacteriales</taxon>
        <taxon>Bifidobacteriaceae</taxon>
        <taxon>Bifidobacterium</taxon>
    </lineage>
</organism>
<dbReference type="PROSITE" id="PS50928">
    <property type="entry name" value="ABC_TM1"/>
    <property type="match status" value="1"/>
</dbReference>
<dbReference type="SUPFAM" id="SSF161098">
    <property type="entry name" value="MetI-like"/>
    <property type="match status" value="1"/>
</dbReference>
<protein>
    <submittedName>
        <fullName evidence="9">Carbohydrate ABC transporter permease</fullName>
    </submittedName>
</protein>
<feature type="transmembrane region" description="Helical" evidence="7">
    <location>
        <begin position="193"/>
        <end position="218"/>
    </location>
</feature>
<feature type="transmembrane region" description="Helical" evidence="7">
    <location>
        <begin position="116"/>
        <end position="137"/>
    </location>
</feature>
<dbReference type="GO" id="GO:0055085">
    <property type="term" value="P:transmembrane transport"/>
    <property type="evidence" value="ECO:0007669"/>
    <property type="project" value="InterPro"/>
</dbReference>
<comment type="similarity">
    <text evidence="7">Belongs to the binding-protein-dependent transport system permease family.</text>
</comment>
<feature type="transmembrane region" description="Helical" evidence="7">
    <location>
        <begin position="251"/>
        <end position="272"/>
    </location>
</feature>
<reference evidence="9" key="2">
    <citation type="submission" date="2021-09" db="EMBL/GenBank/DDBJ databases">
        <authorList>
            <person name="Gilroy R."/>
        </authorList>
    </citation>
    <scope>NUCLEOTIDE SEQUENCE</scope>
    <source>
        <strain evidence="9">ChiBcolR7-4860</strain>
    </source>
</reference>
<dbReference type="Pfam" id="PF00528">
    <property type="entry name" value="BPD_transp_1"/>
    <property type="match status" value="1"/>
</dbReference>
<evidence type="ECO:0000313" key="9">
    <source>
        <dbReference type="EMBL" id="HJG40919.1"/>
    </source>
</evidence>
<reference evidence="9" key="1">
    <citation type="journal article" date="2021" name="PeerJ">
        <title>Extensive microbial diversity within the chicken gut microbiome revealed by metagenomics and culture.</title>
        <authorList>
            <person name="Gilroy R."/>
            <person name="Ravi A."/>
            <person name="Getino M."/>
            <person name="Pursley I."/>
            <person name="Horton D.L."/>
            <person name="Alikhan N.F."/>
            <person name="Baker D."/>
            <person name="Gharbi K."/>
            <person name="Hall N."/>
            <person name="Watson M."/>
            <person name="Adriaenssens E.M."/>
            <person name="Foster-Nyarko E."/>
            <person name="Jarju S."/>
            <person name="Secka A."/>
            <person name="Antonio M."/>
            <person name="Oren A."/>
            <person name="Chaudhuri R.R."/>
            <person name="La Ragione R."/>
            <person name="Hildebrand F."/>
            <person name="Pallen M.J."/>
        </authorList>
    </citation>
    <scope>NUCLEOTIDE SEQUENCE</scope>
    <source>
        <strain evidence="9">ChiBcolR7-4860</strain>
    </source>
</reference>
<accession>A0A921IVZ0</accession>
<dbReference type="PANTHER" id="PTHR43744">
    <property type="entry name" value="ABC TRANSPORTER PERMEASE PROTEIN MG189-RELATED-RELATED"/>
    <property type="match status" value="1"/>
</dbReference>
<keyword evidence="6 7" id="KW-0472">Membrane</keyword>
<feature type="transmembrane region" description="Helical" evidence="7">
    <location>
        <begin position="149"/>
        <end position="172"/>
    </location>
</feature>
<keyword evidence="3" id="KW-1003">Cell membrane</keyword>
<evidence type="ECO:0000256" key="7">
    <source>
        <dbReference type="RuleBase" id="RU363032"/>
    </source>
</evidence>
<gene>
    <name evidence="9" type="ORF">K8U73_00740</name>
</gene>
<evidence type="ECO:0000256" key="3">
    <source>
        <dbReference type="ARBA" id="ARBA00022475"/>
    </source>
</evidence>
<dbReference type="InterPro" id="IPR035906">
    <property type="entry name" value="MetI-like_sf"/>
</dbReference>
<feature type="transmembrane region" description="Helical" evidence="7">
    <location>
        <begin position="21"/>
        <end position="40"/>
    </location>
</feature>
<feature type="transmembrane region" description="Helical" evidence="7">
    <location>
        <begin position="85"/>
        <end position="104"/>
    </location>
</feature>
<dbReference type="CDD" id="cd06261">
    <property type="entry name" value="TM_PBP2"/>
    <property type="match status" value="1"/>
</dbReference>
<keyword evidence="2 7" id="KW-0813">Transport</keyword>